<organism evidence="2">
    <name type="scientific">bioreactor metagenome</name>
    <dbReference type="NCBI Taxonomy" id="1076179"/>
    <lineage>
        <taxon>unclassified sequences</taxon>
        <taxon>metagenomes</taxon>
        <taxon>ecological metagenomes</taxon>
    </lineage>
</organism>
<dbReference type="AlphaFoldDB" id="A0A644WMG7"/>
<feature type="compositionally biased region" description="Basic and acidic residues" evidence="1">
    <location>
        <begin position="8"/>
        <end position="18"/>
    </location>
</feature>
<reference evidence="2" key="1">
    <citation type="submission" date="2019-08" db="EMBL/GenBank/DDBJ databases">
        <authorList>
            <person name="Kucharzyk K."/>
            <person name="Murdoch R.W."/>
            <person name="Higgins S."/>
            <person name="Loffler F."/>
        </authorList>
    </citation>
    <scope>NUCLEOTIDE SEQUENCE</scope>
</reference>
<feature type="region of interest" description="Disordered" evidence="1">
    <location>
        <begin position="1"/>
        <end position="24"/>
    </location>
</feature>
<comment type="caution">
    <text evidence="2">The sequence shown here is derived from an EMBL/GenBank/DDBJ whole genome shotgun (WGS) entry which is preliminary data.</text>
</comment>
<accession>A0A644WMG7</accession>
<sequence length="58" mass="6367">MPITAMHENNRPKPRENQIGRSGQILAMQPEPETETVQLAAQGELGLGIHSSNARHHS</sequence>
<evidence type="ECO:0000313" key="2">
    <source>
        <dbReference type="EMBL" id="MPM03424.1"/>
    </source>
</evidence>
<protein>
    <submittedName>
        <fullName evidence="2">Uncharacterized protein</fullName>
    </submittedName>
</protein>
<proteinExistence type="predicted"/>
<evidence type="ECO:0000256" key="1">
    <source>
        <dbReference type="SAM" id="MobiDB-lite"/>
    </source>
</evidence>
<dbReference type="EMBL" id="VSSQ01000952">
    <property type="protein sequence ID" value="MPM03424.1"/>
    <property type="molecule type" value="Genomic_DNA"/>
</dbReference>
<gene>
    <name evidence="2" type="ORF">SDC9_49691</name>
</gene>
<name>A0A644WMG7_9ZZZZ</name>